<reference evidence="2" key="1">
    <citation type="submission" date="2017-02" db="UniProtKB">
        <authorList>
            <consortium name="WormBaseParasite"/>
        </authorList>
    </citation>
    <scope>IDENTIFICATION</scope>
</reference>
<protein>
    <submittedName>
        <fullName evidence="2">Neur_chan_LBD domain-containing protein</fullName>
    </submittedName>
</protein>
<dbReference type="STRING" id="451379.A0A0N5AN18"/>
<evidence type="ECO:0000313" key="1">
    <source>
        <dbReference type="Proteomes" id="UP000046393"/>
    </source>
</evidence>
<name>A0A0N5AN18_9BILA</name>
<accession>A0A0N5AN18</accession>
<dbReference type="AlphaFoldDB" id="A0A0N5AN18"/>
<proteinExistence type="predicted"/>
<organism evidence="1 2">
    <name type="scientific">Syphacia muris</name>
    <dbReference type="NCBI Taxonomy" id="451379"/>
    <lineage>
        <taxon>Eukaryota</taxon>
        <taxon>Metazoa</taxon>
        <taxon>Ecdysozoa</taxon>
        <taxon>Nematoda</taxon>
        <taxon>Chromadorea</taxon>
        <taxon>Rhabditida</taxon>
        <taxon>Spirurina</taxon>
        <taxon>Oxyuridomorpha</taxon>
        <taxon>Oxyuroidea</taxon>
        <taxon>Oxyuridae</taxon>
        <taxon>Syphacia</taxon>
    </lineage>
</organism>
<dbReference type="Proteomes" id="UP000046393">
    <property type="component" value="Unplaced"/>
</dbReference>
<evidence type="ECO:0000313" key="2">
    <source>
        <dbReference type="WBParaSite" id="SMUV_0000599201-mRNA-1"/>
    </source>
</evidence>
<sequence length="147" mass="17174">GTDHRLSGHQQRTVYVLESAPFALDQDSVLSFDVYKRTNSISLQVCLNTMTNCVYTAPKSEKKVLWRHDEQVFLPKNTTKVYLIQNCTCIRYIKMVILISQLCSTVSYSDNTRSLSFRLLILNMRYRYFLLPNKLESHGGWQLTIHY</sequence>
<keyword evidence="1" id="KW-1185">Reference proteome</keyword>
<dbReference type="WBParaSite" id="SMUV_0000599201-mRNA-1">
    <property type="protein sequence ID" value="SMUV_0000599201-mRNA-1"/>
    <property type="gene ID" value="SMUV_0000599201"/>
</dbReference>